<accession>A0A286UND5</accession>
<dbReference type="SUPFAM" id="SSF54495">
    <property type="entry name" value="UBC-like"/>
    <property type="match status" value="1"/>
</dbReference>
<dbReference type="Pfam" id="PF05773">
    <property type="entry name" value="RWD"/>
    <property type="match status" value="1"/>
</dbReference>
<dbReference type="Gene3D" id="3.30.230.30">
    <property type="entry name" value="Impact, N-terminal domain"/>
    <property type="match status" value="1"/>
</dbReference>
<evidence type="ECO:0000313" key="9">
    <source>
        <dbReference type="Proteomes" id="UP000217199"/>
    </source>
</evidence>
<dbReference type="STRING" id="2282107.A0A286UND5"/>
<sequence>MGSRGHSENEEGEEDYGELCDKFLEKLSEQPEYEEIVSEIGVLRSIYGDDTVRPRIKSIPEGSTSATSEKYIRFEVTMSLPPPHDSPETNFRVLVSLPHTYPSTSPPQLQLLSRYIGPYSVDPDLFGSILRTYISSVDGVEFVPGLVCVFDGLEFVKEQKCLRWYEERLSEEKANDLIREDERESTFIPTSSTNKTGGIQEKMTTQDEQVTNMPDGLSLTVSEPIVDRKSVFIGRACRITDPSQVQIILNHLMSDRRIARAAHPIINAWRCKANGILYQDNDDDGETAAGGRLAHLLQLQQTDNVLVVVTRYFGGIHLGPDRFKHINQAARDALELGGFLNTHPEKGKSSRSKKKK</sequence>
<dbReference type="GO" id="GO:0005737">
    <property type="term" value="C:cytoplasm"/>
    <property type="evidence" value="ECO:0007669"/>
    <property type="project" value="UniProtKB-SubCell"/>
</dbReference>
<dbReference type="InterPro" id="IPR016135">
    <property type="entry name" value="UBQ-conjugating_enzyme/RWD"/>
</dbReference>
<dbReference type="SUPFAM" id="SSF54211">
    <property type="entry name" value="Ribosomal protein S5 domain 2-like"/>
    <property type="match status" value="1"/>
</dbReference>
<dbReference type="GO" id="GO:0140469">
    <property type="term" value="P:GCN2-mediated signaling"/>
    <property type="evidence" value="ECO:0007669"/>
    <property type="project" value="TreeGrafter"/>
</dbReference>
<organism evidence="8 9">
    <name type="scientific">Pyrrhoderma noxium</name>
    <dbReference type="NCBI Taxonomy" id="2282107"/>
    <lineage>
        <taxon>Eukaryota</taxon>
        <taxon>Fungi</taxon>
        <taxon>Dikarya</taxon>
        <taxon>Basidiomycota</taxon>
        <taxon>Agaricomycotina</taxon>
        <taxon>Agaricomycetes</taxon>
        <taxon>Hymenochaetales</taxon>
        <taxon>Hymenochaetaceae</taxon>
        <taxon>Pyrrhoderma</taxon>
    </lineage>
</organism>
<dbReference type="InterPro" id="IPR023582">
    <property type="entry name" value="Impact"/>
</dbReference>
<dbReference type="Proteomes" id="UP000217199">
    <property type="component" value="Unassembled WGS sequence"/>
</dbReference>
<evidence type="ECO:0000256" key="2">
    <source>
        <dbReference type="ARBA" id="ARBA00007665"/>
    </source>
</evidence>
<name>A0A286UND5_9AGAM</name>
<evidence type="ECO:0000313" key="8">
    <source>
        <dbReference type="EMBL" id="PAV21059.1"/>
    </source>
</evidence>
<keyword evidence="5" id="KW-0810">Translation regulation</keyword>
<dbReference type="GO" id="GO:0006446">
    <property type="term" value="P:regulation of translational initiation"/>
    <property type="evidence" value="ECO:0007669"/>
    <property type="project" value="TreeGrafter"/>
</dbReference>
<gene>
    <name evidence="8" type="ORF">PNOK_0368600</name>
</gene>
<evidence type="ECO:0000256" key="5">
    <source>
        <dbReference type="ARBA" id="ARBA00022845"/>
    </source>
</evidence>
<comment type="caution">
    <text evidence="8">The sequence shown here is derived from an EMBL/GenBank/DDBJ whole genome shotgun (WGS) entry which is preliminary data.</text>
</comment>
<dbReference type="InterPro" id="IPR006575">
    <property type="entry name" value="RWD_dom"/>
</dbReference>
<evidence type="ECO:0000256" key="6">
    <source>
        <dbReference type="ARBA" id="ARBA00023016"/>
    </source>
</evidence>
<dbReference type="EMBL" id="NBII01000003">
    <property type="protein sequence ID" value="PAV21059.1"/>
    <property type="molecule type" value="Genomic_DNA"/>
</dbReference>
<dbReference type="Gene3D" id="3.10.110.10">
    <property type="entry name" value="Ubiquitin Conjugating Enzyme"/>
    <property type="match status" value="1"/>
</dbReference>
<keyword evidence="9" id="KW-1185">Reference proteome</keyword>
<evidence type="ECO:0000256" key="1">
    <source>
        <dbReference type="ARBA" id="ARBA00004496"/>
    </source>
</evidence>
<protein>
    <submittedName>
        <fullName evidence="8">Imprinted and ancient</fullName>
    </submittedName>
</protein>
<dbReference type="InterPro" id="IPR020568">
    <property type="entry name" value="Ribosomal_Su5_D2-typ_SF"/>
</dbReference>
<dbReference type="InParanoid" id="A0A286UND5"/>
<feature type="domain" description="RWD" evidence="7">
    <location>
        <begin position="38"/>
        <end position="163"/>
    </location>
</feature>
<dbReference type="PROSITE" id="PS50908">
    <property type="entry name" value="RWD"/>
    <property type="match status" value="1"/>
</dbReference>
<keyword evidence="6" id="KW-0346">Stress response</keyword>
<reference evidence="8 9" key="1">
    <citation type="journal article" date="2017" name="Mol. Ecol.">
        <title>Comparative and population genomic landscape of Phellinus noxius: A hypervariable fungus causing root rot in trees.</title>
        <authorList>
            <person name="Chung C.L."/>
            <person name="Lee T.J."/>
            <person name="Akiba M."/>
            <person name="Lee H.H."/>
            <person name="Kuo T.H."/>
            <person name="Liu D."/>
            <person name="Ke H.M."/>
            <person name="Yokoi T."/>
            <person name="Roa M.B."/>
            <person name="Lu M.J."/>
            <person name="Chang Y.Y."/>
            <person name="Ann P.J."/>
            <person name="Tsai J.N."/>
            <person name="Chen C.Y."/>
            <person name="Tzean S.S."/>
            <person name="Ota Y."/>
            <person name="Hattori T."/>
            <person name="Sahashi N."/>
            <person name="Liou R.F."/>
            <person name="Kikuchi T."/>
            <person name="Tsai I.J."/>
        </authorList>
    </citation>
    <scope>NUCLEOTIDE SEQUENCE [LARGE SCALE GENOMIC DNA]</scope>
    <source>
        <strain evidence="8 9">FFPRI411160</strain>
    </source>
</reference>
<dbReference type="FunCoup" id="A0A286UND5">
    <property type="interactions" value="329"/>
</dbReference>
<dbReference type="Pfam" id="PF01205">
    <property type="entry name" value="Impact_N"/>
    <property type="match status" value="1"/>
</dbReference>
<dbReference type="OrthoDB" id="69641at2759"/>
<comment type="similarity">
    <text evidence="2">Belongs to the IMPACT family.</text>
</comment>
<keyword evidence="3" id="KW-0963">Cytoplasm</keyword>
<proteinExistence type="inferred from homology"/>
<dbReference type="InterPro" id="IPR036956">
    <property type="entry name" value="Impact_N_sf"/>
</dbReference>
<evidence type="ECO:0000256" key="4">
    <source>
        <dbReference type="ARBA" id="ARBA00022491"/>
    </source>
</evidence>
<evidence type="ECO:0000256" key="3">
    <source>
        <dbReference type="ARBA" id="ARBA00022490"/>
    </source>
</evidence>
<comment type="subcellular location">
    <subcellularLocation>
        <location evidence="1">Cytoplasm</location>
    </subcellularLocation>
</comment>
<dbReference type="AlphaFoldDB" id="A0A286UND5"/>
<dbReference type="PANTHER" id="PTHR16301:SF24">
    <property type="entry name" value="RWD DOMAIN-CONTAINING PROTEIN"/>
    <property type="match status" value="1"/>
</dbReference>
<evidence type="ECO:0000259" key="7">
    <source>
        <dbReference type="PROSITE" id="PS50908"/>
    </source>
</evidence>
<keyword evidence="4" id="KW-0678">Repressor</keyword>
<dbReference type="PANTHER" id="PTHR16301">
    <property type="entry name" value="IMPACT-RELATED"/>
    <property type="match status" value="1"/>
</dbReference>
<dbReference type="InterPro" id="IPR001498">
    <property type="entry name" value="Impact_N"/>
</dbReference>